<evidence type="ECO:0000256" key="1">
    <source>
        <dbReference type="SAM" id="Phobius"/>
    </source>
</evidence>
<dbReference type="SMART" id="SM00564">
    <property type="entry name" value="PQQ"/>
    <property type="match status" value="2"/>
</dbReference>
<dbReference type="Proteomes" id="UP000266042">
    <property type="component" value="Unassembled WGS sequence"/>
</dbReference>
<gene>
    <name evidence="4" type="ORF">SMC2_07070</name>
    <name evidence="3" type="ORF">SMC3_07460</name>
</gene>
<comment type="caution">
    <text evidence="3">The sequence shown here is derived from an EMBL/GenBank/DDBJ whole genome shotgun (WGS) entry which is preliminary data.</text>
</comment>
<proteinExistence type="predicted"/>
<dbReference type="AlphaFoldDB" id="A0A398DCK0"/>
<dbReference type="InterPro" id="IPR015943">
    <property type="entry name" value="WD40/YVTN_repeat-like_dom_sf"/>
</dbReference>
<evidence type="ECO:0000259" key="2">
    <source>
        <dbReference type="Pfam" id="PF13360"/>
    </source>
</evidence>
<dbReference type="Gene3D" id="2.130.10.10">
    <property type="entry name" value="YVTN repeat-like/Quinoprotein amine dehydrogenase"/>
    <property type="match status" value="2"/>
</dbReference>
<feature type="transmembrane region" description="Helical" evidence="1">
    <location>
        <begin position="42"/>
        <end position="60"/>
    </location>
</feature>
<organism evidence="3 6">
    <name type="scientific">Candidatus Cryosericum hinesii</name>
    <dbReference type="NCBI Taxonomy" id="2290915"/>
    <lineage>
        <taxon>Bacteria</taxon>
        <taxon>Pseudomonadati</taxon>
        <taxon>Caldisericota/Cryosericota group</taxon>
        <taxon>Candidatus Cryosericota</taxon>
        <taxon>Candidatus Cryosericia</taxon>
        <taxon>Candidatus Cryosericales</taxon>
        <taxon>Candidatus Cryosericaceae</taxon>
        <taxon>Candidatus Cryosericum</taxon>
    </lineage>
</organism>
<dbReference type="PANTHER" id="PTHR34512:SF30">
    <property type="entry name" value="OUTER MEMBRANE PROTEIN ASSEMBLY FACTOR BAMB"/>
    <property type="match status" value="1"/>
</dbReference>
<keyword evidence="1" id="KW-0812">Transmembrane</keyword>
<dbReference type="InterPro" id="IPR002372">
    <property type="entry name" value="PQQ_rpt_dom"/>
</dbReference>
<feature type="domain" description="Pyrrolo-quinoline quinone repeat" evidence="2">
    <location>
        <begin position="430"/>
        <end position="492"/>
    </location>
</feature>
<reference evidence="5 6" key="1">
    <citation type="submission" date="2018-09" db="EMBL/GenBank/DDBJ databases">
        <title>Discovery and Ecogenomic Context for Candidatus Cryosericales, a Global Caldiserica Order Active in Thawing Permafrost.</title>
        <authorList>
            <person name="Martinez M.A."/>
            <person name="Woodcroft B.J."/>
            <person name="Ignacio Espinoza J.C."/>
            <person name="Zayed A."/>
            <person name="Singleton C.M."/>
            <person name="Boyd J."/>
            <person name="Li Y.-F."/>
            <person name="Purvine S."/>
            <person name="Maughan H."/>
            <person name="Hodgkins S.B."/>
            <person name="Anderson D."/>
            <person name="Sederholm M."/>
            <person name="Temperton B."/>
            <person name="Saleska S.R."/>
            <person name="Tyson G.W."/>
            <person name="Rich V.I."/>
        </authorList>
    </citation>
    <scope>NUCLEOTIDE SEQUENCE [LARGE SCALE GENOMIC DNA]</scope>
    <source>
        <strain evidence="4 5">SMC2</strain>
        <strain evidence="3 6">SMC3</strain>
    </source>
</reference>
<dbReference type="PANTHER" id="PTHR34512">
    <property type="entry name" value="CELL SURFACE PROTEIN"/>
    <property type="match status" value="1"/>
</dbReference>
<evidence type="ECO:0000313" key="6">
    <source>
        <dbReference type="Proteomes" id="UP000266042"/>
    </source>
</evidence>
<evidence type="ECO:0000313" key="5">
    <source>
        <dbReference type="Proteomes" id="UP000265724"/>
    </source>
</evidence>
<keyword evidence="1" id="KW-0472">Membrane</keyword>
<evidence type="ECO:0000313" key="4">
    <source>
        <dbReference type="EMBL" id="RIE12357.1"/>
    </source>
</evidence>
<dbReference type="EMBL" id="QXIW01000031">
    <property type="protein sequence ID" value="RIE12223.1"/>
    <property type="molecule type" value="Genomic_DNA"/>
</dbReference>
<evidence type="ECO:0000313" key="3">
    <source>
        <dbReference type="EMBL" id="RIE12223.1"/>
    </source>
</evidence>
<keyword evidence="5" id="KW-1185">Reference proteome</keyword>
<protein>
    <recommendedName>
        <fullName evidence="2">Pyrrolo-quinoline quinone repeat domain-containing protein</fullName>
    </recommendedName>
</protein>
<feature type="domain" description="Pyrrolo-quinoline quinone repeat" evidence="2">
    <location>
        <begin position="180"/>
        <end position="407"/>
    </location>
</feature>
<name>A0A398DCK0_9BACT</name>
<dbReference type="SUPFAM" id="SSF50998">
    <property type="entry name" value="Quinoprotein alcohol dehydrogenase-like"/>
    <property type="match status" value="2"/>
</dbReference>
<dbReference type="EMBL" id="QXIX01000055">
    <property type="protein sequence ID" value="RIE12357.1"/>
    <property type="molecule type" value="Genomic_DNA"/>
</dbReference>
<dbReference type="Pfam" id="PF13360">
    <property type="entry name" value="PQQ_2"/>
    <property type="match status" value="2"/>
</dbReference>
<accession>A0A398DCK0</accession>
<sequence length="497" mass="54630">MSAAIPQRYGALTVLVAEFQSTIRSRNGGQEMNTNKQLQKRAWIIAGLLILALLSTAMTGCRHQTASGTVNSTFVDVNGLLTAPTKVAASYATENLNLGNDSCAGIPQFLDGTLYTFSYHDDLTQWTTAWDQATGKKLWSVYTNAFAYIRPYTTFTTDGKHLFFVRTDIFKSGEPGVVASIACLDKTTGATVWQSTPTVTSPFVFGVRGNIAVHINEQSHTADRVYVIGEEERTSTSVPTTEEVRHPGIWIWDATTGASLDRIDWTALPIDSETSGQLLCDGATLYAVILESVSPTSRSALIAFNCDTNKTLWTEHVSGEATDLIKQGDTLSVLLSNSKQERSIDVWKMRTGLFDKTERLWTRQIDTNPAHFAVDEANVYFQGSSGVLVALDLATGKEAWRHQFASYKTPITDGPDLGKSYDLHPDMTLTTTRDVLYVQDGGGLVAALDPATGKELWNKRISQVVWHQTSVDNTFVFHPVDKGFFVIASDGKVDLWQ</sequence>
<keyword evidence="1" id="KW-1133">Transmembrane helix</keyword>
<dbReference type="InterPro" id="IPR018391">
    <property type="entry name" value="PQQ_b-propeller_rpt"/>
</dbReference>
<dbReference type="RefSeq" id="WP_119089980.1">
    <property type="nucleotide sequence ID" value="NZ_QXIW01000031.1"/>
</dbReference>
<dbReference type="Proteomes" id="UP000265724">
    <property type="component" value="Unassembled WGS sequence"/>
</dbReference>
<dbReference type="InterPro" id="IPR011047">
    <property type="entry name" value="Quinoprotein_ADH-like_sf"/>
</dbReference>